<dbReference type="Gene3D" id="3.60.40.10">
    <property type="entry name" value="PPM-type phosphatase domain"/>
    <property type="match status" value="2"/>
</dbReference>
<reference evidence="2 3" key="1">
    <citation type="journal article" date="2021" name="Commun. Biol.">
        <title>The genome of Shorea leprosula (Dipterocarpaceae) highlights the ecological relevance of drought in aseasonal tropical rainforests.</title>
        <authorList>
            <person name="Ng K.K.S."/>
            <person name="Kobayashi M.J."/>
            <person name="Fawcett J.A."/>
            <person name="Hatakeyama M."/>
            <person name="Paape T."/>
            <person name="Ng C.H."/>
            <person name="Ang C.C."/>
            <person name="Tnah L.H."/>
            <person name="Lee C.T."/>
            <person name="Nishiyama T."/>
            <person name="Sese J."/>
            <person name="O'Brien M.J."/>
            <person name="Copetti D."/>
            <person name="Mohd Noor M.I."/>
            <person name="Ong R.C."/>
            <person name="Putra M."/>
            <person name="Sireger I.Z."/>
            <person name="Indrioko S."/>
            <person name="Kosugi Y."/>
            <person name="Izuno A."/>
            <person name="Isagi Y."/>
            <person name="Lee S.L."/>
            <person name="Shimizu K.K."/>
        </authorList>
    </citation>
    <scope>NUCLEOTIDE SEQUENCE [LARGE SCALE GENOMIC DNA]</scope>
    <source>
        <strain evidence="2">214</strain>
    </source>
</reference>
<dbReference type="EMBL" id="BPVZ01000028">
    <property type="protein sequence ID" value="GKV08222.1"/>
    <property type="molecule type" value="Genomic_DNA"/>
</dbReference>
<accession>A0AAV5J9Q0</accession>
<dbReference type="SMART" id="SM00332">
    <property type="entry name" value="PP2Cc"/>
    <property type="match status" value="1"/>
</dbReference>
<dbReference type="InterPro" id="IPR001932">
    <property type="entry name" value="PPM-type_phosphatase-like_dom"/>
</dbReference>
<dbReference type="Pfam" id="PF00481">
    <property type="entry name" value="PP2C"/>
    <property type="match status" value="1"/>
</dbReference>
<evidence type="ECO:0000313" key="2">
    <source>
        <dbReference type="EMBL" id="GKV08222.1"/>
    </source>
</evidence>
<comment type="caution">
    <text evidence="2">The sequence shown here is derived from an EMBL/GenBank/DDBJ whole genome shotgun (WGS) entry which is preliminary data.</text>
</comment>
<name>A0AAV5J9Q0_9ROSI</name>
<dbReference type="InterPro" id="IPR015655">
    <property type="entry name" value="PP2C"/>
</dbReference>
<dbReference type="AlphaFoldDB" id="A0AAV5J9Q0"/>
<proteinExistence type="predicted"/>
<dbReference type="SUPFAM" id="SSF81606">
    <property type="entry name" value="PP2C-like"/>
    <property type="match status" value="1"/>
</dbReference>
<evidence type="ECO:0000313" key="3">
    <source>
        <dbReference type="Proteomes" id="UP001054252"/>
    </source>
</evidence>
<gene>
    <name evidence="2" type="ORF">SLEP1_g19887</name>
</gene>
<organism evidence="2 3">
    <name type="scientific">Rubroshorea leprosula</name>
    <dbReference type="NCBI Taxonomy" id="152421"/>
    <lineage>
        <taxon>Eukaryota</taxon>
        <taxon>Viridiplantae</taxon>
        <taxon>Streptophyta</taxon>
        <taxon>Embryophyta</taxon>
        <taxon>Tracheophyta</taxon>
        <taxon>Spermatophyta</taxon>
        <taxon>Magnoliopsida</taxon>
        <taxon>eudicotyledons</taxon>
        <taxon>Gunneridae</taxon>
        <taxon>Pentapetalae</taxon>
        <taxon>rosids</taxon>
        <taxon>malvids</taxon>
        <taxon>Malvales</taxon>
        <taxon>Dipterocarpaceae</taxon>
        <taxon>Rubroshorea</taxon>
    </lineage>
</organism>
<keyword evidence="3" id="KW-1185">Reference proteome</keyword>
<dbReference type="PANTHER" id="PTHR47992">
    <property type="entry name" value="PROTEIN PHOSPHATASE"/>
    <property type="match status" value="1"/>
</dbReference>
<protein>
    <recommendedName>
        <fullName evidence="1">PPM-type phosphatase domain-containing protein</fullName>
    </recommendedName>
</protein>
<feature type="domain" description="PPM-type phosphatase" evidence="1">
    <location>
        <begin position="19"/>
        <end position="214"/>
    </location>
</feature>
<dbReference type="Proteomes" id="UP001054252">
    <property type="component" value="Unassembled WGS sequence"/>
</dbReference>
<dbReference type="PROSITE" id="PS51746">
    <property type="entry name" value="PPM_2"/>
    <property type="match status" value="1"/>
</dbReference>
<dbReference type="GO" id="GO:0004722">
    <property type="term" value="F:protein serine/threonine phosphatase activity"/>
    <property type="evidence" value="ECO:0007669"/>
    <property type="project" value="InterPro"/>
</dbReference>
<dbReference type="InterPro" id="IPR036457">
    <property type="entry name" value="PPM-type-like_dom_sf"/>
</dbReference>
<sequence>MDNDSITWSVKLERHAFGTFSIAYKQAHPLRRRDFVRIDNGSNFIFVGLFKVNGISEEASCFLFEHFLENLKVYAKDSSWFSVEYLEHALCDTGRDFNDRKTSPIDIGASCLALVFDGVHLHLLNAEDSRALVVEEALIEQLTTIHNRPYCTQLFGQSIVVGTPQYRTKRLAVSNKFMIVASRGLWKVLRNEEAVHIVQSNPPDDDITIAVIFLDYELLHQHFTFPNPKVQFYSSYLPPATQEEDLGRMIKSRDLKRHPYGELSAAAIEAHEIMKTYCHLKIGGDGLFFGIFDGGHSEKASHFLANNLYKTLKGIVGDTESIGIDSLRREKIFFVMQLGIQTQVVLQES</sequence>
<evidence type="ECO:0000259" key="1">
    <source>
        <dbReference type="PROSITE" id="PS51746"/>
    </source>
</evidence>